<dbReference type="AlphaFoldDB" id="W7TV90"/>
<name>W7TV90_9STRA</name>
<evidence type="ECO:0000313" key="2">
    <source>
        <dbReference type="Proteomes" id="UP000019335"/>
    </source>
</evidence>
<reference evidence="1 2" key="1">
    <citation type="journal article" date="2014" name="Mol. Plant">
        <title>Chromosome Scale Genome Assembly and Transcriptome Profiling of Nannochloropsis gaditana in Nitrogen Depletion.</title>
        <authorList>
            <person name="Corteggiani Carpinelli E."/>
            <person name="Telatin A."/>
            <person name="Vitulo N."/>
            <person name="Forcato C."/>
            <person name="D'Angelo M."/>
            <person name="Schiavon R."/>
            <person name="Vezzi A."/>
            <person name="Giacometti G.M."/>
            <person name="Morosinotto T."/>
            <person name="Valle G."/>
        </authorList>
    </citation>
    <scope>NUCLEOTIDE SEQUENCE [LARGE SCALE GENOMIC DNA]</scope>
    <source>
        <strain evidence="1 2">B-31</strain>
    </source>
</reference>
<keyword evidence="2" id="KW-1185">Reference proteome</keyword>
<sequence>WGKGEKGVLYLFLCPCDHLCLAYPPLGRPVNPPAPVPISSRRLIRNISLLLCLCVNALRCSPLFILFLPSLPPPSFPSFPPPPLSFSLGHAPPSFPCSQQCRQALDSLVARFYSDAVEARETPEVKYCASMLQYLDARLERAGDAAQRREEEKLARVAAGEEGGGLREGGDWKGSVGHLLGLMCGHNASFSEEERARLMYHLSRGWTVESFAGP</sequence>
<accession>W7TV90</accession>
<gene>
    <name evidence="1" type="ORF">Naga_101125g1</name>
</gene>
<dbReference type="OrthoDB" id="10249433at2759"/>
<dbReference type="EMBL" id="AZIL01000455">
    <property type="protein sequence ID" value="EWM27428.1"/>
    <property type="molecule type" value="Genomic_DNA"/>
</dbReference>
<feature type="non-terminal residue" evidence="1">
    <location>
        <position position="1"/>
    </location>
</feature>
<protein>
    <submittedName>
        <fullName evidence="1">Uncharacterized protein</fullName>
    </submittedName>
</protein>
<comment type="caution">
    <text evidence="1">The sequence shown here is derived from an EMBL/GenBank/DDBJ whole genome shotgun (WGS) entry which is preliminary data.</text>
</comment>
<evidence type="ECO:0000313" key="1">
    <source>
        <dbReference type="EMBL" id="EWM27428.1"/>
    </source>
</evidence>
<dbReference type="Proteomes" id="UP000019335">
    <property type="component" value="Chromosome 6"/>
</dbReference>
<organism evidence="1 2">
    <name type="scientific">Nannochloropsis gaditana</name>
    <dbReference type="NCBI Taxonomy" id="72520"/>
    <lineage>
        <taxon>Eukaryota</taxon>
        <taxon>Sar</taxon>
        <taxon>Stramenopiles</taxon>
        <taxon>Ochrophyta</taxon>
        <taxon>Eustigmatophyceae</taxon>
        <taxon>Eustigmatales</taxon>
        <taxon>Monodopsidaceae</taxon>
        <taxon>Nannochloropsis</taxon>
    </lineage>
</organism>
<proteinExistence type="predicted"/>